<dbReference type="EMBL" id="LSSK01000008">
    <property type="protein sequence ID" value="OMH86337.1"/>
    <property type="molecule type" value="Genomic_DNA"/>
</dbReference>
<dbReference type="Gene3D" id="3.30.900.10">
    <property type="entry name" value="HORMA domain"/>
    <property type="match status" value="1"/>
</dbReference>
<dbReference type="InterPro" id="IPR040182">
    <property type="entry name" value="ATG13"/>
</dbReference>
<evidence type="ECO:0000313" key="7">
    <source>
        <dbReference type="Proteomes" id="UP000188320"/>
    </source>
</evidence>
<feature type="region of interest" description="Disordered" evidence="4">
    <location>
        <begin position="608"/>
        <end position="627"/>
    </location>
</feature>
<evidence type="ECO:0000256" key="3">
    <source>
        <dbReference type="RuleBase" id="RU361214"/>
    </source>
</evidence>
<comment type="similarity">
    <text evidence="1 3">Belongs to the ATG13 family. Fungi subfamily.</text>
</comment>
<accession>A0A1R1PZI1</accession>
<dbReference type="GO" id="GO:0005829">
    <property type="term" value="C:cytosol"/>
    <property type="evidence" value="ECO:0007669"/>
    <property type="project" value="TreeGrafter"/>
</dbReference>
<feature type="compositionally biased region" description="Basic residues" evidence="4">
    <location>
        <begin position="1099"/>
        <end position="1111"/>
    </location>
</feature>
<evidence type="ECO:0000256" key="4">
    <source>
        <dbReference type="SAM" id="MobiDB-lite"/>
    </source>
</evidence>
<dbReference type="InterPro" id="IPR018731">
    <property type="entry name" value="Atg13_N"/>
</dbReference>
<reference evidence="7" key="1">
    <citation type="submission" date="2017-01" db="EMBL/GenBank/DDBJ databases">
        <authorList>
            <person name="Wang Y."/>
            <person name="White M."/>
            <person name="Kvist S."/>
            <person name="Moncalvo J.-M."/>
        </authorList>
    </citation>
    <scope>NUCLEOTIDE SEQUENCE [LARGE SCALE GENOMIC DNA]</scope>
    <source>
        <strain evidence="7">COL-18-3</strain>
    </source>
</reference>
<protein>
    <recommendedName>
        <fullName evidence="3">Autophagy-related protein 13</fullName>
    </recommendedName>
</protein>
<name>A0A1R1PZI1_ZANCU</name>
<feature type="compositionally biased region" description="Polar residues" evidence="4">
    <location>
        <begin position="556"/>
        <end position="568"/>
    </location>
</feature>
<feature type="region of interest" description="Disordered" evidence="4">
    <location>
        <begin position="1024"/>
        <end position="1113"/>
    </location>
</feature>
<feature type="compositionally biased region" description="Basic and acidic residues" evidence="4">
    <location>
        <begin position="1046"/>
        <end position="1070"/>
    </location>
</feature>
<dbReference type="Pfam" id="PF10033">
    <property type="entry name" value="ATG13"/>
    <property type="match status" value="1"/>
</dbReference>
<dbReference type="GO" id="GO:0034497">
    <property type="term" value="P:protein localization to phagophore assembly site"/>
    <property type="evidence" value="ECO:0007669"/>
    <property type="project" value="TreeGrafter"/>
</dbReference>
<evidence type="ECO:0000256" key="1">
    <source>
        <dbReference type="ARBA" id="ARBA00005246"/>
    </source>
</evidence>
<evidence type="ECO:0000256" key="2">
    <source>
        <dbReference type="ARBA" id="ARBA00023006"/>
    </source>
</evidence>
<dbReference type="GO" id="GO:0000407">
    <property type="term" value="C:phagophore assembly site"/>
    <property type="evidence" value="ECO:0007669"/>
    <property type="project" value="TreeGrafter"/>
</dbReference>
<keyword evidence="7" id="KW-1185">Reference proteome</keyword>
<comment type="caution">
    <text evidence="6">The sequence shown here is derived from an EMBL/GenBank/DDBJ whole genome shotgun (WGS) entry which is preliminary data.</text>
</comment>
<dbReference type="Proteomes" id="UP000188320">
    <property type="component" value="Unassembled WGS sequence"/>
</dbReference>
<proteinExistence type="inferred from homology"/>
<dbReference type="PANTHER" id="PTHR13430:SF4">
    <property type="entry name" value="AUTOPHAGY-RELATED PROTEIN 13"/>
    <property type="match status" value="1"/>
</dbReference>
<gene>
    <name evidence="6" type="ORF">AX774_g95</name>
</gene>
<feature type="compositionally biased region" description="Basic and acidic residues" evidence="4">
    <location>
        <begin position="16"/>
        <end position="42"/>
    </location>
</feature>
<dbReference type="PANTHER" id="PTHR13430">
    <property type="match status" value="1"/>
</dbReference>
<feature type="domain" description="Autophagy-related protein 13 N-terminal" evidence="5">
    <location>
        <begin position="124"/>
        <end position="499"/>
    </location>
</feature>
<dbReference type="GO" id="GO:0000423">
    <property type="term" value="P:mitophagy"/>
    <property type="evidence" value="ECO:0007669"/>
    <property type="project" value="TreeGrafter"/>
</dbReference>
<feature type="region of interest" description="Disordered" evidence="4">
    <location>
        <begin position="977"/>
        <end position="1009"/>
    </location>
</feature>
<dbReference type="GO" id="GO:1990316">
    <property type="term" value="C:Atg1/ULK1 kinase complex"/>
    <property type="evidence" value="ECO:0007669"/>
    <property type="project" value="InterPro"/>
</dbReference>
<feature type="region of interest" description="Disordered" evidence="4">
    <location>
        <begin position="654"/>
        <end position="678"/>
    </location>
</feature>
<feature type="compositionally biased region" description="Low complexity" evidence="4">
    <location>
        <begin position="1073"/>
        <end position="1083"/>
    </location>
</feature>
<evidence type="ECO:0000313" key="6">
    <source>
        <dbReference type="EMBL" id="OMH86337.1"/>
    </source>
</evidence>
<sequence>MERYTERGKSAAGKASEYEREIRGKSVDTGDGRLQQERERRKTAGTIGKDISYAVPERGYDSGNEYSTKIRKELEIDKRNASNIGGVTNKRTSSIKIEDGMEGRGRGSIEKTQSKGTSKTVQVVQNLFLKASQIIVQTRLDSELELGESSKQVEEHTGPQLQQSLEGSLGTISGSQMFFNRNESEKGEKGAGGEKVSEEGRRSRVKTNRWFSIELREREALRELTSEWREMVEKGTIGNRAMYIEVYLDTSEIGQDKILAVRRERDGIQKEIKIDRVVEERRYFGGVDTGNRRTGRDIDRQKAEGKRSEIAKRYLERSPQRLSRSYSGIGRDVLQERAKLEGDVYARQYGNKRQDIGGEGRERSKRVEKIVLETWKIEVDTEIGRREKDLPNVDELPGVYKKAVIYFRTLFGYVHLLPSMHFMQKKKYMENSPVMEGIKLGYRVARNTIGDSRSGGGVISVFEKMYEGEADTKYERFSSLATPMGNFDVSASYREDWNFEVIPKSTVEGSSVAVGESLNAERDIIGNAGIIGIDDNFFTPTLASYGSGSRRESVASRGSGNNHSGTSWTSRYGGFMNNHYSSSLPDTGNMVINRGRNVIPSIKNDVSATTRPRTLSGSAGGSGGDMIGERSGDIEIISNAVSMRNRKLKQAVTGSYGAATTPSSSSPSSLHSLSSSSRMNIRAQNPASNSIAFKQQNTALDHLQQQSSSISSLNANLTSDGEIILQPTSKYIGATTVVPSLTLVNPFKQPGTGASIPIAAVPQSHSVHVVGQPQPYTKAGQSHENDTTNIGPGGGDAISTSLTTKPTPLMIHNNNSFGSSSNMFANALDSQRQVKRLSSSFQRRHSYRASGGISAAMENNTINLSKNYNNSTGNNSVLSNVSTGLVHPTNVEAVRQDIAAQTDESNIDSEADQVKDFIRLLDIQKEAPPVFYKESVPSTGSLPLNFELGDHASPGKNSKSTNKKASNLSKLLLFDQQQQHKIHRQKQKSRNDEPRGLSGDRSIGHFSKRNEDCVMTHNFDREIGTDASRHNRHDNEHRYGSYAGYDRGEGRSKSKTKIESRSRSRSESRSRSRSGSYSGNSREMFPYTEQEHSYNARSSTRRREPRSKKKNNIGISADDDLIFTMSNSSLTNIK</sequence>
<feature type="region of interest" description="Disordered" evidence="4">
    <location>
        <begin position="548"/>
        <end position="568"/>
    </location>
</feature>
<feature type="region of interest" description="Disordered" evidence="4">
    <location>
        <begin position="777"/>
        <end position="796"/>
    </location>
</feature>
<feature type="compositionally biased region" description="Basic and acidic residues" evidence="4">
    <location>
        <begin position="1024"/>
        <end position="1039"/>
    </location>
</feature>
<dbReference type="GO" id="GO:0034727">
    <property type="term" value="P:piecemeal microautophagy of the nucleus"/>
    <property type="evidence" value="ECO:0007669"/>
    <property type="project" value="TreeGrafter"/>
</dbReference>
<feature type="region of interest" description="Disordered" evidence="4">
    <location>
        <begin position="1"/>
        <end position="50"/>
    </location>
</feature>
<dbReference type="InterPro" id="IPR036570">
    <property type="entry name" value="HORMA_dom_sf"/>
</dbReference>
<dbReference type="OrthoDB" id="70161at2759"/>
<keyword evidence="2 3" id="KW-0072">Autophagy</keyword>
<feature type="compositionally biased region" description="Low complexity" evidence="4">
    <location>
        <begin position="662"/>
        <end position="677"/>
    </location>
</feature>
<organism evidence="6 7">
    <name type="scientific">Zancudomyces culisetae</name>
    <name type="common">Gut fungus</name>
    <name type="synonym">Smittium culisetae</name>
    <dbReference type="NCBI Taxonomy" id="1213189"/>
    <lineage>
        <taxon>Eukaryota</taxon>
        <taxon>Fungi</taxon>
        <taxon>Fungi incertae sedis</taxon>
        <taxon>Zoopagomycota</taxon>
        <taxon>Kickxellomycotina</taxon>
        <taxon>Harpellomycetes</taxon>
        <taxon>Harpellales</taxon>
        <taxon>Legeriomycetaceae</taxon>
        <taxon>Zancudomyces</taxon>
    </lineage>
</organism>
<dbReference type="AlphaFoldDB" id="A0A1R1PZI1"/>
<evidence type="ECO:0000259" key="5">
    <source>
        <dbReference type="Pfam" id="PF10033"/>
    </source>
</evidence>
<feature type="compositionally biased region" description="Basic and acidic residues" evidence="4">
    <location>
        <begin position="182"/>
        <end position="201"/>
    </location>
</feature>
<feature type="region of interest" description="Disordered" evidence="4">
    <location>
        <begin position="180"/>
        <end position="201"/>
    </location>
</feature>